<comment type="caution">
    <text evidence="2">The sequence shown here is derived from an EMBL/GenBank/DDBJ whole genome shotgun (WGS) entry which is preliminary data.</text>
</comment>
<proteinExistence type="predicted"/>
<accession>A0ABR3JC87</accession>
<sequence>MRSQYEDQFSPLSVAGASSFDEADDEERLYVGGEESAVQSIESYIQNLQDLFHLSGPEPVVDARLSEYPEPERLHSVSRYGYSIPSSTADAPPLPMHVQISNDFAYLPTYRNHVPQSMSPSSSLQVNMGIAPSTTYLSRQSHGLPPSHHHHPSYSTRNPYATSDAHGYPVSKASPVVAPAFSQSLPSPSFHGAVAERPEHFGTALSGSAPQMIHIDGIPPSPSAHPSYSHAHLPPQHQLQAQLPHTNPLTSPNPGGSAAMARPPQSVSRSRISSDQRFSVSYDHIQPFTLLGSHPILCLSQRSANLPVDDGPGLYAQHPSHASFGPGPSPTQFIDPEDDNAQYNRSAEVSALNTSSRTDQLSPSVISGSLGPANPTDTSDMAAPSVGSLFRQTVASLKTRSAARKRRKNKDEPGKFQCDICGDDLTSKINLKRLFIYHRHS</sequence>
<feature type="compositionally biased region" description="Polar residues" evidence="1">
    <location>
        <begin position="341"/>
        <end position="367"/>
    </location>
</feature>
<evidence type="ECO:0008006" key="4">
    <source>
        <dbReference type="Google" id="ProtNLM"/>
    </source>
</evidence>
<reference evidence="3" key="1">
    <citation type="submission" date="2024-06" db="EMBL/GenBank/DDBJ databases">
        <title>Multi-omics analyses provide insights into the biosynthesis of the anticancer antibiotic pleurotin in Hohenbuehelia grisea.</title>
        <authorList>
            <person name="Weaver J.A."/>
            <person name="Alberti F."/>
        </authorList>
    </citation>
    <scope>NUCLEOTIDE SEQUENCE [LARGE SCALE GENOMIC DNA]</scope>
    <source>
        <strain evidence="3">T-177</strain>
    </source>
</reference>
<keyword evidence="3" id="KW-1185">Reference proteome</keyword>
<dbReference type="EMBL" id="JASNQZ010000008">
    <property type="protein sequence ID" value="KAL0953167.1"/>
    <property type="molecule type" value="Genomic_DNA"/>
</dbReference>
<dbReference type="Proteomes" id="UP001556367">
    <property type="component" value="Unassembled WGS sequence"/>
</dbReference>
<gene>
    <name evidence="2" type="ORF">HGRIS_004428</name>
</gene>
<feature type="region of interest" description="Disordered" evidence="1">
    <location>
        <begin position="136"/>
        <end position="167"/>
    </location>
</feature>
<feature type="region of interest" description="Disordered" evidence="1">
    <location>
        <begin position="243"/>
        <end position="274"/>
    </location>
</feature>
<evidence type="ECO:0000313" key="3">
    <source>
        <dbReference type="Proteomes" id="UP001556367"/>
    </source>
</evidence>
<evidence type="ECO:0000256" key="1">
    <source>
        <dbReference type="SAM" id="MobiDB-lite"/>
    </source>
</evidence>
<feature type="compositionally biased region" description="Polar residues" evidence="1">
    <location>
        <begin position="1"/>
        <end position="11"/>
    </location>
</feature>
<protein>
    <recommendedName>
        <fullName evidence="4">C2H2-type domain-containing protein</fullName>
    </recommendedName>
</protein>
<feature type="region of interest" description="Disordered" evidence="1">
    <location>
        <begin position="312"/>
        <end position="378"/>
    </location>
</feature>
<name>A0ABR3JC87_9AGAR</name>
<organism evidence="2 3">
    <name type="scientific">Hohenbuehelia grisea</name>
    <dbReference type="NCBI Taxonomy" id="104357"/>
    <lineage>
        <taxon>Eukaryota</taxon>
        <taxon>Fungi</taxon>
        <taxon>Dikarya</taxon>
        <taxon>Basidiomycota</taxon>
        <taxon>Agaricomycotina</taxon>
        <taxon>Agaricomycetes</taxon>
        <taxon>Agaricomycetidae</taxon>
        <taxon>Agaricales</taxon>
        <taxon>Pleurotineae</taxon>
        <taxon>Pleurotaceae</taxon>
        <taxon>Hohenbuehelia</taxon>
    </lineage>
</organism>
<evidence type="ECO:0000313" key="2">
    <source>
        <dbReference type="EMBL" id="KAL0953167.1"/>
    </source>
</evidence>
<feature type="compositionally biased region" description="Polar residues" evidence="1">
    <location>
        <begin position="265"/>
        <end position="274"/>
    </location>
</feature>
<feature type="region of interest" description="Disordered" evidence="1">
    <location>
        <begin position="1"/>
        <end position="24"/>
    </location>
</feature>